<dbReference type="NCBIfam" id="TIGR04057">
    <property type="entry name" value="SusC_RagA_signa"/>
    <property type="match status" value="1"/>
</dbReference>
<dbReference type="EMBL" id="JAELVQ010000001">
    <property type="protein sequence ID" value="MBJ6366683.1"/>
    <property type="molecule type" value="Genomic_DNA"/>
</dbReference>
<dbReference type="AlphaFoldDB" id="A0A8J7J237"/>
<dbReference type="SUPFAM" id="SSF56935">
    <property type="entry name" value="Porins"/>
    <property type="match status" value="1"/>
</dbReference>
<dbReference type="GO" id="GO:0009279">
    <property type="term" value="C:cell outer membrane"/>
    <property type="evidence" value="ECO:0007669"/>
    <property type="project" value="UniProtKB-SubCell"/>
</dbReference>
<comment type="similarity">
    <text evidence="7">Belongs to the TonB-dependent receptor family.</text>
</comment>
<dbReference type="Gene3D" id="2.40.170.20">
    <property type="entry name" value="TonB-dependent receptor, beta-barrel domain"/>
    <property type="match status" value="1"/>
</dbReference>
<evidence type="ECO:0000256" key="2">
    <source>
        <dbReference type="ARBA" id="ARBA00022448"/>
    </source>
</evidence>
<comment type="caution">
    <text evidence="9">The sequence shown here is derived from an EMBL/GenBank/DDBJ whole genome shotgun (WGS) entry which is preliminary data.</text>
</comment>
<dbReference type="InterPro" id="IPR023996">
    <property type="entry name" value="TonB-dep_OMP_SusC/RagA"/>
</dbReference>
<dbReference type="Pfam" id="PF07715">
    <property type="entry name" value="Plug"/>
    <property type="match status" value="1"/>
</dbReference>
<organism evidence="9 10">
    <name type="scientific">Snuella sedimenti</name>
    <dbReference type="NCBI Taxonomy" id="2798802"/>
    <lineage>
        <taxon>Bacteria</taxon>
        <taxon>Pseudomonadati</taxon>
        <taxon>Bacteroidota</taxon>
        <taxon>Flavobacteriia</taxon>
        <taxon>Flavobacteriales</taxon>
        <taxon>Flavobacteriaceae</taxon>
        <taxon>Snuella</taxon>
    </lineage>
</organism>
<proteinExistence type="inferred from homology"/>
<dbReference type="InterPro" id="IPR037066">
    <property type="entry name" value="Plug_dom_sf"/>
</dbReference>
<name>A0A8J7J237_9FLAO</name>
<sequence length="1241" mass="136958">MKKFIKGIGIPNNKTIPNFSLKMKLTSLLLVLSLFQIYANDSFSQNTKVSLDLDNVTILNVLNEIEQKTDYKFLYEKNVFYPNKVVSLSVKKKKLSNVLDKLFQDFNVSFVYLDKQIIIKPNSLESTSITKGNSLNYQQIEVSGTITDTNGVPLPGANIIVKGTANGTSSNFDGQYTIRVSNANAVLLFSFVGYDTQEIPLNGKTVIDVALEQNQETLNEVVITTALGIKRQKKSIGYAVQKIEAEEVTIAAPVDVAQGLQGKIAGLNINTSNGIGNASSRIVIRGNNSLFGRNQPLIVVDGAIVENTELEQGNVGNNQDGYRDWGNYLSYLDMSTVEDINVLKGPSAAALYGARGANGVILITSKKGSKREGVGIKYNVSSVISDVYRFTDVQNEFGGGFRAGLFTANPQLPKTATGENFPAILYPQAWSRNPYPGASGIDSFHGTVPGGYNTWDIFSWFGAGSSWGPRLDGTQALWWDGETRSYSPQPNNREYMFKQGLETTHNLSFSSASDFGSIRVGYVHKEGDAIVENTNYKSNSFSLGSHVNISEVLSADINAAYNQNFRLNTPEIGTNNSWTKFNIYGMSREYKGLEKDLYYGEDLYDGYRVDFGGAYPHAEYSRNLFWDLYENNDRLWRDQFLSTIKVNAEITPWLNAFVRTSADLLGTRFEETNNTLNSNGLNGGSFRKTVSKSRTYNTDIMATLHKDDFLTDGFNASLTLGYNNYSTNSSGVKGENLGPFKVPNVYSLSNWTNRNNTRISETRYDLKSFSYLGFLNLSYKDYLFLEVTGRQDYTSTLPKNDNSTFYPSASTSFVFTEALDLGNFENTLNYGALRFALGKSANAADPYQLDNTYTTSAYGNVTTISRPDVIPPQELTFQTSVSKEVGLALGLFNNRINFDVTYYDIKSENQIITSAISLASGAGKVTINSGELTNKGFEFIVNAKVIKNENFSWDVSLNGSKNTNKVVALGEGVEEQQIATVFGSLGAFMKASVGENYGTIYGTDFELDDQGRRQVTNIYNQDGSGEVVGTQYVVSNEVQKIGNAAPKLTGGLGNVFRYKNFRLSALMDFKLGGDIYSVDHAVAMGSGLAPETAAARQDGAGLPYTYPDGTTANVGMIMEGYNVDDNKENDRVIHPVYYYGITYAGWSHLNRPRSLSVFENSWIKLRELSLTYNVPQNILNKTKIFQNMSVSLVGRNLFYLYTTLPQKLNPEGINGTGNGQGLQWSAFPSIRSVGFNVKVGF</sequence>
<dbReference type="PROSITE" id="PS52016">
    <property type="entry name" value="TONB_DEPENDENT_REC_3"/>
    <property type="match status" value="1"/>
</dbReference>
<evidence type="ECO:0000256" key="4">
    <source>
        <dbReference type="ARBA" id="ARBA00022692"/>
    </source>
</evidence>
<keyword evidence="3 7" id="KW-1134">Transmembrane beta strand</keyword>
<evidence type="ECO:0000256" key="7">
    <source>
        <dbReference type="PROSITE-ProRule" id="PRU01360"/>
    </source>
</evidence>
<evidence type="ECO:0000256" key="1">
    <source>
        <dbReference type="ARBA" id="ARBA00004571"/>
    </source>
</evidence>
<dbReference type="Proteomes" id="UP000610931">
    <property type="component" value="Unassembled WGS sequence"/>
</dbReference>
<evidence type="ECO:0000256" key="5">
    <source>
        <dbReference type="ARBA" id="ARBA00023136"/>
    </source>
</evidence>
<comment type="subcellular location">
    <subcellularLocation>
        <location evidence="1 7">Cell outer membrane</location>
        <topology evidence="1 7">Multi-pass membrane protein</topology>
    </subcellularLocation>
</comment>
<gene>
    <name evidence="9" type="ORF">JF259_01150</name>
</gene>
<evidence type="ECO:0000313" key="9">
    <source>
        <dbReference type="EMBL" id="MBJ6366683.1"/>
    </source>
</evidence>
<evidence type="ECO:0000256" key="6">
    <source>
        <dbReference type="ARBA" id="ARBA00023237"/>
    </source>
</evidence>
<keyword evidence="10" id="KW-1185">Reference proteome</keyword>
<dbReference type="RefSeq" id="WP_199112329.1">
    <property type="nucleotide sequence ID" value="NZ_JAELVQ010000001.1"/>
</dbReference>
<keyword evidence="2 7" id="KW-0813">Transport</keyword>
<keyword evidence="6 7" id="KW-0998">Cell outer membrane</keyword>
<dbReference type="InterPro" id="IPR039426">
    <property type="entry name" value="TonB-dep_rcpt-like"/>
</dbReference>
<accession>A0A8J7J237</accession>
<dbReference type="NCBIfam" id="TIGR04056">
    <property type="entry name" value="OMP_RagA_SusC"/>
    <property type="match status" value="1"/>
</dbReference>
<dbReference type="InterPro" id="IPR023997">
    <property type="entry name" value="TonB-dep_OMP_SusC/RagA_CS"/>
</dbReference>
<evidence type="ECO:0000259" key="8">
    <source>
        <dbReference type="Pfam" id="PF07715"/>
    </source>
</evidence>
<feature type="domain" description="TonB-dependent receptor plug" evidence="8">
    <location>
        <begin position="233"/>
        <end position="360"/>
    </location>
</feature>
<keyword evidence="4 7" id="KW-0812">Transmembrane</keyword>
<keyword evidence="5 7" id="KW-0472">Membrane</keyword>
<dbReference type="InterPro" id="IPR012910">
    <property type="entry name" value="Plug_dom"/>
</dbReference>
<reference evidence="9" key="1">
    <citation type="submission" date="2020-12" db="EMBL/GenBank/DDBJ databases">
        <title>Snuella sp. nov., isolated from sediment in Incheon.</title>
        <authorList>
            <person name="Kim W."/>
        </authorList>
    </citation>
    <scope>NUCLEOTIDE SEQUENCE</scope>
    <source>
        <strain evidence="9">CAU 1569</strain>
    </source>
</reference>
<dbReference type="InterPro" id="IPR008969">
    <property type="entry name" value="CarboxyPept-like_regulatory"/>
</dbReference>
<dbReference type="SUPFAM" id="SSF49464">
    <property type="entry name" value="Carboxypeptidase regulatory domain-like"/>
    <property type="match status" value="1"/>
</dbReference>
<evidence type="ECO:0000256" key="3">
    <source>
        <dbReference type="ARBA" id="ARBA00022452"/>
    </source>
</evidence>
<dbReference type="InterPro" id="IPR036942">
    <property type="entry name" value="Beta-barrel_TonB_sf"/>
</dbReference>
<protein>
    <submittedName>
        <fullName evidence="9">SusC/RagA family TonB-linked outer membrane protein</fullName>
    </submittedName>
</protein>
<evidence type="ECO:0000313" key="10">
    <source>
        <dbReference type="Proteomes" id="UP000610931"/>
    </source>
</evidence>
<dbReference type="Gene3D" id="2.170.130.10">
    <property type="entry name" value="TonB-dependent receptor, plug domain"/>
    <property type="match status" value="1"/>
</dbReference>
<dbReference type="Gene3D" id="2.60.40.1120">
    <property type="entry name" value="Carboxypeptidase-like, regulatory domain"/>
    <property type="match status" value="1"/>
</dbReference>
<dbReference type="Pfam" id="PF13715">
    <property type="entry name" value="CarbopepD_reg_2"/>
    <property type="match status" value="1"/>
</dbReference>